<dbReference type="EMBL" id="MTKT01000785">
    <property type="protein sequence ID" value="OWM88937.1"/>
    <property type="molecule type" value="Genomic_DNA"/>
</dbReference>
<organism evidence="1 2">
    <name type="scientific">Punica granatum</name>
    <name type="common">Pomegranate</name>
    <dbReference type="NCBI Taxonomy" id="22663"/>
    <lineage>
        <taxon>Eukaryota</taxon>
        <taxon>Viridiplantae</taxon>
        <taxon>Streptophyta</taxon>
        <taxon>Embryophyta</taxon>
        <taxon>Tracheophyta</taxon>
        <taxon>Spermatophyta</taxon>
        <taxon>Magnoliopsida</taxon>
        <taxon>eudicotyledons</taxon>
        <taxon>Gunneridae</taxon>
        <taxon>Pentapetalae</taxon>
        <taxon>rosids</taxon>
        <taxon>malvids</taxon>
        <taxon>Myrtales</taxon>
        <taxon>Lythraceae</taxon>
        <taxon>Punica</taxon>
    </lineage>
</organism>
<evidence type="ECO:0000313" key="2">
    <source>
        <dbReference type="Proteomes" id="UP000197138"/>
    </source>
</evidence>
<name>A0A218XV69_PUNGR</name>
<dbReference type="AlphaFoldDB" id="A0A218XV69"/>
<evidence type="ECO:0000313" key="1">
    <source>
        <dbReference type="EMBL" id="OWM88937.1"/>
    </source>
</evidence>
<accession>A0A218XV69</accession>
<proteinExistence type="predicted"/>
<protein>
    <submittedName>
        <fullName evidence="1">Uncharacterized protein</fullName>
    </submittedName>
</protein>
<dbReference type="Proteomes" id="UP000197138">
    <property type="component" value="Unassembled WGS sequence"/>
</dbReference>
<reference evidence="2" key="1">
    <citation type="journal article" date="2017" name="Plant J.">
        <title>The pomegranate (Punica granatum L.) genome and the genomics of punicalagin biosynthesis.</title>
        <authorList>
            <person name="Qin G."/>
            <person name="Xu C."/>
            <person name="Ming R."/>
            <person name="Tang H."/>
            <person name="Guyot R."/>
            <person name="Kramer E.M."/>
            <person name="Hu Y."/>
            <person name="Yi X."/>
            <person name="Qi Y."/>
            <person name="Xu X."/>
            <person name="Gao Z."/>
            <person name="Pan H."/>
            <person name="Jian J."/>
            <person name="Tian Y."/>
            <person name="Yue Z."/>
            <person name="Xu Y."/>
        </authorList>
    </citation>
    <scope>NUCLEOTIDE SEQUENCE [LARGE SCALE GENOMIC DNA]</scope>
    <source>
        <strain evidence="2">cv. Dabenzi</strain>
    </source>
</reference>
<sequence length="71" mass="7712">MKNNSMMALSNFSMLTKATEIEIEGEVVLVAPMAEAESTPETKLAWEAELVLEAKLSLEAEAEVVLATNKD</sequence>
<comment type="caution">
    <text evidence="1">The sequence shown here is derived from an EMBL/GenBank/DDBJ whole genome shotgun (WGS) entry which is preliminary data.</text>
</comment>
<gene>
    <name evidence="1" type="ORF">CDL15_Pgr020891</name>
</gene>